<dbReference type="PANTHER" id="PTHR47055:SF3">
    <property type="entry name" value="PHORBOL-ESTER_DAG-TYPE DOMAIN-CONTAINING PROTEIN"/>
    <property type="match status" value="1"/>
</dbReference>
<protein>
    <submittedName>
        <fullName evidence="2">PiggyBac transposable element-derived protein 2</fullName>
    </submittedName>
</protein>
<sequence length="131" mass="15377">MTKNRYLELKSMIHFVDNNEAKSQANDRAFKIRKLIIETNTNFQKWGIFDKHLSMDEMMIRYYGHHYFKQYIKGKSTRFGYKMWALCGNNGYCYNFDLYCGKEVVDAASTVVLLKEPLGSRVVKKNASASY</sequence>
<gene>
    <name evidence="2" type="primary">X975_05648</name>
    <name evidence="2" type="ORF">TNIN_355951</name>
</gene>
<evidence type="ECO:0000259" key="1">
    <source>
        <dbReference type="Pfam" id="PF13843"/>
    </source>
</evidence>
<keyword evidence="3" id="KW-1185">Reference proteome</keyword>
<organism evidence="2 3">
    <name type="scientific">Trichonephila inaurata madagascariensis</name>
    <dbReference type="NCBI Taxonomy" id="2747483"/>
    <lineage>
        <taxon>Eukaryota</taxon>
        <taxon>Metazoa</taxon>
        <taxon>Ecdysozoa</taxon>
        <taxon>Arthropoda</taxon>
        <taxon>Chelicerata</taxon>
        <taxon>Arachnida</taxon>
        <taxon>Araneae</taxon>
        <taxon>Araneomorphae</taxon>
        <taxon>Entelegynae</taxon>
        <taxon>Araneoidea</taxon>
        <taxon>Nephilidae</taxon>
        <taxon>Trichonephila</taxon>
        <taxon>Trichonephila inaurata</taxon>
    </lineage>
</organism>
<comment type="caution">
    <text evidence="2">The sequence shown here is derived from an EMBL/GenBank/DDBJ whole genome shotgun (WGS) entry which is preliminary data.</text>
</comment>
<feature type="domain" description="PiggyBac transposable element-derived protein" evidence="1">
    <location>
        <begin position="1"/>
        <end position="106"/>
    </location>
</feature>
<evidence type="ECO:0000313" key="2">
    <source>
        <dbReference type="EMBL" id="GFY43408.1"/>
    </source>
</evidence>
<accession>A0A8X6WXZ5</accession>
<dbReference type="InterPro" id="IPR052638">
    <property type="entry name" value="PiggyBac_TE-derived"/>
</dbReference>
<reference evidence="2" key="1">
    <citation type="submission" date="2020-08" db="EMBL/GenBank/DDBJ databases">
        <title>Multicomponent nature underlies the extraordinary mechanical properties of spider dragline silk.</title>
        <authorList>
            <person name="Kono N."/>
            <person name="Nakamura H."/>
            <person name="Mori M."/>
            <person name="Yoshida Y."/>
            <person name="Ohtoshi R."/>
            <person name="Malay A.D."/>
            <person name="Moran D.A.P."/>
            <person name="Tomita M."/>
            <person name="Numata K."/>
            <person name="Arakawa K."/>
        </authorList>
    </citation>
    <scope>NUCLEOTIDE SEQUENCE</scope>
</reference>
<dbReference type="OrthoDB" id="10057240at2759"/>
<dbReference type="GO" id="GO:0043565">
    <property type="term" value="F:sequence-specific DNA binding"/>
    <property type="evidence" value="ECO:0007669"/>
    <property type="project" value="TreeGrafter"/>
</dbReference>
<dbReference type="AlphaFoldDB" id="A0A8X6WXZ5"/>
<dbReference type="Proteomes" id="UP000886998">
    <property type="component" value="Unassembled WGS sequence"/>
</dbReference>
<dbReference type="InterPro" id="IPR029526">
    <property type="entry name" value="PGBD"/>
</dbReference>
<evidence type="ECO:0000313" key="3">
    <source>
        <dbReference type="Proteomes" id="UP000886998"/>
    </source>
</evidence>
<proteinExistence type="predicted"/>
<name>A0A8X6WXZ5_9ARAC</name>
<dbReference type="Pfam" id="PF13843">
    <property type="entry name" value="DDE_Tnp_1_7"/>
    <property type="match status" value="1"/>
</dbReference>
<dbReference type="EMBL" id="BMAV01003660">
    <property type="protein sequence ID" value="GFY43408.1"/>
    <property type="molecule type" value="Genomic_DNA"/>
</dbReference>
<dbReference type="PANTHER" id="PTHR47055">
    <property type="entry name" value="DDE_TNP_1_7 DOMAIN-CONTAINING PROTEIN"/>
    <property type="match status" value="1"/>
</dbReference>